<dbReference type="AlphaFoldDB" id="A0A382FAJ1"/>
<name>A0A382FAJ1_9ZZZZ</name>
<gene>
    <name evidence="1" type="ORF">METZ01_LOCUS212950</name>
</gene>
<protein>
    <submittedName>
        <fullName evidence="1">Uncharacterized protein</fullName>
    </submittedName>
</protein>
<accession>A0A382FAJ1</accession>
<sequence>MIKHKIISLFGAVSIIVCFTSCQSTGEFNIDAVRTLTGIQNGRYMAAYNGKDAAVASLHTEDTVVLPPNLE</sequence>
<evidence type="ECO:0000313" key="1">
    <source>
        <dbReference type="EMBL" id="SVB60096.1"/>
    </source>
</evidence>
<organism evidence="1">
    <name type="scientific">marine metagenome</name>
    <dbReference type="NCBI Taxonomy" id="408172"/>
    <lineage>
        <taxon>unclassified sequences</taxon>
        <taxon>metagenomes</taxon>
        <taxon>ecological metagenomes</taxon>
    </lineage>
</organism>
<dbReference type="EMBL" id="UINC01048943">
    <property type="protein sequence ID" value="SVB60096.1"/>
    <property type="molecule type" value="Genomic_DNA"/>
</dbReference>
<proteinExistence type="predicted"/>
<reference evidence="1" key="1">
    <citation type="submission" date="2018-05" db="EMBL/GenBank/DDBJ databases">
        <authorList>
            <person name="Lanie J.A."/>
            <person name="Ng W.-L."/>
            <person name="Kazmierczak K.M."/>
            <person name="Andrzejewski T.M."/>
            <person name="Davidsen T.M."/>
            <person name="Wayne K.J."/>
            <person name="Tettelin H."/>
            <person name="Glass J.I."/>
            <person name="Rusch D."/>
            <person name="Podicherti R."/>
            <person name="Tsui H.-C.T."/>
            <person name="Winkler M.E."/>
        </authorList>
    </citation>
    <scope>NUCLEOTIDE SEQUENCE</scope>
</reference>